<accession>A0ABQ2F5J5</accession>
<comment type="caution">
    <text evidence="1">The sequence shown here is derived from an EMBL/GenBank/DDBJ whole genome shotgun (WGS) entry which is preliminary data.</text>
</comment>
<evidence type="ECO:0000313" key="2">
    <source>
        <dbReference type="Proteomes" id="UP000662111"/>
    </source>
</evidence>
<gene>
    <name evidence="1" type="ORF">GCM10011509_10740</name>
</gene>
<dbReference type="Proteomes" id="UP000662111">
    <property type="component" value="Unassembled WGS sequence"/>
</dbReference>
<keyword evidence="2" id="KW-1185">Reference proteome</keyword>
<protein>
    <submittedName>
        <fullName evidence="1">Uncharacterized protein</fullName>
    </submittedName>
</protein>
<name>A0ABQ2F5J5_9MICO</name>
<dbReference type="EMBL" id="BMLB01000002">
    <property type="protein sequence ID" value="GGK64158.1"/>
    <property type="molecule type" value="Genomic_DNA"/>
</dbReference>
<evidence type="ECO:0000313" key="1">
    <source>
        <dbReference type="EMBL" id="GGK64158.1"/>
    </source>
</evidence>
<sequence length="378" mass="41583">MHQGDSVNILSHRVRVSYISSVPLEVLPKFGGPQEFALALQRPPVVGDFPSQLPFGPGLEAENTFWLRVVERNLQTPVSSGEAPHLRRAGVPLRFAPKVWFERETNDAPWSLQLPRLEVWLHPYALSSFTSIDVVFDPAMELGDVANVVDANLLELPRVKGPLSSTGVRIDEVNAQALSGFLDLLGAQTPHQTVQYRLCTVIETKPGDMEAMPKSKGSLQVSMHRLSGGDDLLPAPADAFVATWTGSTYDWSPARLFYLLAEGASSLNFQKTSGLGSASTQHRFATMMTGLILAQLNLLRVAPQSSNTFYSEWAKLAAQQLGRLFGPSERFKDWGLIPQALMRRLDATAAVQAVLGTPLKPNENYRVAEWADPKLENK</sequence>
<proteinExistence type="predicted"/>
<organism evidence="1 2">
    <name type="scientific">Ornithinimicrobium pekingense</name>
    <dbReference type="NCBI Taxonomy" id="384677"/>
    <lineage>
        <taxon>Bacteria</taxon>
        <taxon>Bacillati</taxon>
        <taxon>Actinomycetota</taxon>
        <taxon>Actinomycetes</taxon>
        <taxon>Micrococcales</taxon>
        <taxon>Ornithinimicrobiaceae</taxon>
        <taxon>Ornithinimicrobium</taxon>
    </lineage>
</organism>
<reference evidence="2" key="1">
    <citation type="journal article" date="2019" name="Int. J. Syst. Evol. Microbiol.">
        <title>The Global Catalogue of Microorganisms (GCM) 10K type strain sequencing project: providing services to taxonomists for standard genome sequencing and annotation.</title>
        <authorList>
            <consortium name="The Broad Institute Genomics Platform"/>
            <consortium name="The Broad Institute Genome Sequencing Center for Infectious Disease"/>
            <person name="Wu L."/>
            <person name="Ma J."/>
        </authorList>
    </citation>
    <scope>NUCLEOTIDE SEQUENCE [LARGE SCALE GENOMIC DNA]</scope>
    <source>
        <strain evidence="2">CGMCC 1.5362</strain>
    </source>
</reference>